<dbReference type="PROSITE" id="PS00631">
    <property type="entry name" value="CYTOSOL_AP"/>
    <property type="match status" value="1"/>
</dbReference>
<organism evidence="10 11">
    <name type="scientific">SAR86 cluster bacterium</name>
    <dbReference type="NCBI Taxonomy" id="2030880"/>
    <lineage>
        <taxon>Bacteria</taxon>
        <taxon>Pseudomonadati</taxon>
        <taxon>Pseudomonadota</taxon>
        <taxon>Gammaproteobacteria</taxon>
        <taxon>SAR86 cluster</taxon>
    </lineage>
</organism>
<evidence type="ECO:0000256" key="2">
    <source>
        <dbReference type="ARBA" id="ARBA00000967"/>
    </source>
</evidence>
<dbReference type="CDD" id="cd00433">
    <property type="entry name" value="Peptidase_M17"/>
    <property type="match status" value="1"/>
</dbReference>
<dbReference type="InterPro" id="IPR000819">
    <property type="entry name" value="Peptidase_M17_C"/>
</dbReference>
<dbReference type="HAMAP" id="MF_00181">
    <property type="entry name" value="Cytosol_peptidase_M17"/>
    <property type="match status" value="1"/>
</dbReference>
<feature type="active site" evidence="8">
    <location>
        <position position="273"/>
    </location>
</feature>
<dbReference type="Proteomes" id="UP000252147">
    <property type="component" value="Unassembled WGS sequence"/>
</dbReference>
<dbReference type="AlphaFoldDB" id="A0A368BMX2"/>
<evidence type="ECO:0000313" key="10">
    <source>
        <dbReference type="EMBL" id="RCL38669.1"/>
    </source>
</evidence>
<feature type="binding site" evidence="8">
    <location>
        <position position="266"/>
    </location>
    <ligand>
        <name>Mn(2+)</name>
        <dbReference type="ChEBI" id="CHEBI:29035"/>
        <label>2</label>
    </ligand>
</feature>
<dbReference type="SUPFAM" id="SSF53187">
    <property type="entry name" value="Zn-dependent exopeptidases"/>
    <property type="match status" value="1"/>
</dbReference>
<name>A0A368BMX2_9GAMM</name>
<keyword evidence="4 8" id="KW-0031">Aminopeptidase</keyword>
<evidence type="ECO:0000259" key="9">
    <source>
        <dbReference type="PROSITE" id="PS00631"/>
    </source>
</evidence>
<feature type="binding site" evidence="8">
    <location>
        <position position="345"/>
    </location>
    <ligand>
        <name>Mn(2+)</name>
        <dbReference type="ChEBI" id="CHEBI:29035"/>
        <label>1</label>
    </ligand>
</feature>
<dbReference type="Pfam" id="PF00883">
    <property type="entry name" value="Peptidase_M17"/>
    <property type="match status" value="1"/>
</dbReference>
<accession>A0A368BMX2</accession>
<comment type="caution">
    <text evidence="10">The sequence shown here is derived from an EMBL/GenBank/DDBJ whole genome shotgun (WGS) entry which is preliminary data.</text>
</comment>
<comment type="function">
    <text evidence="8">Presumably involved in the processing and regular turnover of intracellular proteins. Catalyzes the removal of unsubstituted N-terminal amino acids from various peptides.</text>
</comment>
<gene>
    <name evidence="8" type="primary">pepA</name>
    <name evidence="10" type="ORF">DBW97_01255</name>
</gene>
<evidence type="ECO:0000256" key="5">
    <source>
        <dbReference type="ARBA" id="ARBA00022670"/>
    </source>
</evidence>
<dbReference type="GO" id="GO:0005737">
    <property type="term" value="C:cytoplasm"/>
    <property type="evidence" value="ECO:0007669"/>
    <property type="project" value="UniProtKB-SubCell"/>
</dbReference>
<comment type="cofactor">
    <cofactor evidence="8">
        <name>Mn(2+)</name>
        <dbReference type="ChEBI" id="CHEBI:29035"/>
    </cofactor>
    <text evidence="8">Binds 2 manganese ions per subunit.</text>
</comment>
<feature type="domain" description="Cytosol aminopeptidase" evidence="9">
    <location>
        <begin position="341"/>
        <end position="348"/>
    </location>
</feature>
<proteinExistence type="inferred from homology"/>
<evidence type="ECO:0000313" key="11">
    <source>
        <dbReference type="Proteomes" id="UP000252147"/>
    </source>
</evidence>
<feature type="binding site" evidence="8">
    <location>
        <position position="343"/>
    </location>
    <ligand>
        <name>Mn(2+)</name>
        <dbReference type="ChEBI" id="CHEBI:29035"/>
        <label>1</label>
    </ligand>
</feature>
<keyword evidence="8" id="KW-0479">Metal-binding</keyword>
<dbReference type="GO" id="GO:0030145">
    <property type="term" value="F:manganese ion binding"/>
    <property type="evidence" value="ECO:0007669"/>
    <property type="project" value="UniProtKB-UniRule"/>
</dbReference>
<evidence type="ECO:0000256" key="7">
    <source>
        <dbReference type="ARBA" id="ARBA00023211"/>
    </source>
</evidence>
<dbReference type="NCBIfam" id="NF002074">
    <property type="entry name" value="PRK00913.1-4"/>
    <property type="match status" value="1"/>
</dbReference>
<comment type="catalytic activity">
    <reaction evidence="1 8">
        <text>Release of an N-terminal amino acid, Xaa-|-Yaa-, in which Xaa is preferably Leu, but may be other amino acids including Pro although not Arg or Lys, and Yaa may be Pro. Amino acid amides and methyl esters are also readily hydrolyzed, but rates on arylamides are exceedingly low.</text>
        <dbReference type="EC" id="3.4.11.1"/>
    </reaction>
</comment>
<comment type="catalytic activity">
    <reaction evidence="2 8">
        <text>Release of an N-terminal amino acid, preferentially leucine, but not glutamic or aspartic acids.</text>
        <dbReference type="EC" id="3.4.11.10"/>
    </reaction>
</comment>
<protein>
    <recommendedName>
        <fullName evidence="8">Probable cytosol aminopeptidase</fullName>
        <ecNumber evidence="8">3.4.11.1</ecNumber>
    </recommendedName>
    <alternativeName>
        <fullName evidence="8">Leucine aminopeptidase</fullName>
        <shortName evidence="8">LAP</shortName>
        <ecNumber evidence="8">3.4.11.10</ecNumber>
    </alternativeName>
    <alternativeName>
        <fullName evidence="8">Leucyl aminopeptidase</fullName>
    </alternativeName>
</protein>
<dbReference type="GO" id="GO:0070006">
    <property type="term" value="F:metalloaminopeptidase activity"/>
    <property type="evidence" value="ECO:0007669"/>
    <property type="project" value="InterPro"/>
</dbReference>
<sequence length="490" mass="52914">MAFYKALENVELKKYSEASPSNFKVIFYSKGLFKSTKLFDKEIKAKVSNYFEDDSKSSLMISKEFSHLDADILFVRDFDNKKSAYKRGGWLASLFLALDKYGVESANIYVDTTQQFKDKNFVFELVKTAEKATYRYTDTNPNTKKESTLRNIEVCVEKSSAALKSSVELGLNVGRGANTARNLGNRPANHATPTYIADQIKALAKEIGGFKVKVLEEEDMEKLGMGSLLSVSRGSVEPAKLVTMEYQGGKKGGKPVVLVGKGVTFDTGGISLKPGAKMDEMKWDMSGAGSVIGTMCAVAASKIPVNLVCAVGLTENMPAGNATKPGDVVTSMSGQTIEILNTDAEGRLVLCDVLTYIGKYDPKYVVDVATLTGAVIVALGSVAAGVMGNDQKLVDNILEAGQATGEKAWQLPLWDEYQTYLHSNFADMANIAPGRAAGTIEGGCFISRFTEDYKWAHLDIAGVADIGDGKNKGSTGKPVGLLFELVNSNR</sequence>
<feature type="binding site" evidence="8">
    <location>
        <position position="261"/>
    </location>
    <ligand>
        <name>Mn(2+)</name>
        <dbReference type="ChEBI" id="CHEBI:29035"/>
        <label>2</label>
    </ligand>
</feature>
<keyword evidence="8" id="KW-0963">Cytoplasm</keyword>
<dbReference type="Gene3D" id="3.40.220.10">
    <property type="entry name" value="Leucine Aminopeptidase, subunit E, domain 1"/>
    <property type="match status" value="1"/>
</dbReference>
<evidence type="ECO:0000256" key="6">
    <source>
        <dbReference type="ARBA" id="ARBA00022801"/>
    </source>
</evidence>
<dbReference type="EC" id="3.4.11.1" evidence="8"/>
<feature type="binding site" evidence="8">
    <location>
        <position position="284"/>
    </location>
    <ligand>
        <name>Mn(2+)</name>
        <dbReference type="ChEBI" id="CHEBI:29035"/>
        <label>2</label>
    </ligand>
</feature>
<dbReference type="EMBL" id="QOPD01000002">
    <property type="protein sequence ID" value="RCL38669.1"/>
    <property type="molecule type" value="Genomic_DNA"/>
</dbReference>
<reference evidence="10 11" key="1">
    <citation type="journal article" date="2018" name="Microbiome">
        <title>Fine metagenomic profile of the Mediterranean stratified and mixed water columns revealed by assembly and recruitment.</title>
        <authorList>
            <person name="Haro-Moreno J.M."/>
            <person name="Lopez-Perez M."/>
            <person name="De La Torre J.R."/>
            <person name="Picazo A."/>
            <person name="Camacho A."/>
            <person name="Rodriguez-Valera F."/>
        </authorList>
    </citation>
    <scope>NUCLEOTIDE SEQUENCE [LARGE SCALE GENOMIC DNA]</scope>
    <source>
        <strain evidence="10">MED-G83</strain>
    </source>
</reference>
<feature type="binding site" evidence="8">
    <location>
        <position position="266"/>
    </location>
    <ligand>
        <name>Mn(2+)</name>
        <dbReference type="ChEBI" id="CHEBI:29035"/>
        <label>1</label>
    </ligand>
</feature>
<evidence type="ECO:0000256" key="3">
    <source>
        <dbReference type="ARBA" id="ARBA00009528"/>
    </source>
</evidence>
<evidence type="ECO:0000256" key="8">
    <source>
        <dbReference type="HAMAP-Rule" id="MF_00181"/>
    </source>
</evidence>
<keyword evidence="5 8" id="KW-0645">Protease</keyword>
<dbReference type="GO" id="GO:0006508">
    <property type="term" value="P:proteolysis"/>
    <property type="evidence" value="ECO:0007669"/>
    <property type="project" value="UniProtKB-KW"/>
</dbReference>
<evidence type="ECO:0000256" key="4">
    <source>
        <dbReference type="ARBA" id="ARBA00022438"/>
    </source>
</evidence>
<dbReference type="InterPro" id="IPR043472">
    <property type="entry name" value="Macro_dom-like"/>
</dbReference>
<dbReference type="InterPro" id="IPR023042">
    <property type="entry name" value="Peptidase_M17_leu_NH2_pept"/>
</dbReference>
<feature type="binding site" evidence="8">
    <location>
        <position position="345"/>
    </location>
    <ligand>
        <name>Mn(2+)</name>
        <dbReference type="ChEBI" id="CHEBI:29035"/>
        <label>2</label>
    </ligand>
</feature>
<comment type="similarity">
    <text evidence="3 8">Belongs to the peptidase M17 family.</text>
</comment>
<dbReference type="PANTHER" id="PTHR11963">
    <property type="entry name" value="LEUCINE AMINOPEPTIDASE-RELATED"/>
    <property type="match status" value="1"/>
</dbReference>
<dbReference type="EC" id="3.4.11.10" evidence="8"/>
<feature type="active site" evidence="8">
    <location>
        <position position="347"/>
    </location>
</feature>
<comment type="subcellular location">
    <subcellularLocation>
        <location evidence="8">Cytoplasm</location>
    </subcellularLocation>
</comment>
<keyword evidence="6 8" id="KW-0378">Hydrolase</keyword>
<dbReference type="PANTHER" id="PTHR11963:SF23">
    <property type="entry name" value="CYTOSOL AMINOPEPTIDASE"/>
    <property type="match status" value="1"/>
</dbReference>
<dbReference type="Gene3D" id="3.40.630.10">
    <property type="entry name" value="Zn peptidases"/>
    <property type="match status" value="1"/>
</dbReference>
<dbReference type="InterPro" id="IPR011356">
    <property type="entry name" value="Leucine_aapep/pepB"/>
</dbReference>
<dbReference type="PRINTS" id="PR00481">
    <property type="entry name" value="LAMNOPPTDASE"/>
</dbReference>
<keyword evidence="7 8" id="KW-0464">Manganese</keyword>
<evidence type="ECO:0000256" key="1">
    <source>
        <dbReference type="ARBA" id="ARBA00000135"/>
    </source>
</evidence>